<gene>
    <name evidence="7" type="ORF">Psuf_001160</name>
</gene>
<feature type="domain" description="Major facilitator superfamily (MFS) profile" evidence="6">
    <location>
        <begin position="1"/>
        <end position="379"/>
    </location>
</feature>
<dbReference type="Gene3D" id="1.20.1250.20">
    <property type="entry name" value="MFS general substrate transporter like domains"/>
    <property type="match status" value="2"/>
</dbReference>
<sequence length="382" mass="38592">MAASGGLTMGFGRLTFPVLLEEMTADYLGSYSVAGLVSAANLGGYLVGTLLSNAWLRRTPARTLVVRGLCVATACLALTPAVRDVYFVLAVMFVLGIASGAVWISCVPVVSGAAPAERRGVAYGLMLSGIGTSVALTGLVVRLADHLFGPGSWRAVWVIEGAIGLLVIASVLLLLRPAPTGHPAPAAGPGHPHGRGLPSGIGWAVAIYLFYGTVHGLYSNYVVAAAQEGGNLSSGQATAAFSVLGLTNVLGGLVLGRLSDGWGRRRLLVGALVALSGCAAAVPLHQAGLTFASCALYGMLMTGVPAVLTASLADRLPARQLASGYAAISLAVGVGQLVSPPAGGWLADVTGDFALTYLVAAALGLVAAAAAVRFPDQKRIPA</sequence>
<feature type="transmembrane region" description="Helical" evidence="5">
    <location>
        <begin position="88"/>
        <end position="110"/>
    </location>
</feature>
<feature type="transmembrane region" description="Helical" evidence="5">
    <location>
        <begin position="325"/>
        <end position="347"/>
    </location>
</feature>
<dbReference type="GO" id="GO:0005886">
    <property type="term" value="C:plasma membrane"/>
    <property type="evidence" value="ECO:0007669"/>
    <property type="project" value="UniProtKB-SubCell"/>
</dbReference>
<dbReference type="Proteomes" id="UP000503011">
    <property type="component" value="Chromosome"/>
</dbReference>
<dbReference type="InterPro" id="IPR010645">
    <property type="entry name" value="MFS_4"/>
</dbReference>
<evidence type="ECO:0000259" key="6">
    <source>
        <dbReference type="PROSITE" id="PS50850"/>
    </source>
</evidence>
<keyword evidence="2 5" id="KW-0812">Transmembrane</keyword>
<dbReference type="GO" id="GO:0022857">
    <property type="term" value="F:transmembrane transporter activity"/>
    <property type="evidence" value="ECO:0007669"/>
    <property type="project" value="InterPro"/>
</dbReference>
<evidence type="ECO:0000256" key="5">
    <source>
        <dbReference type="SAM" id="Phobius"/>
    </source>
</evidence>
<feature type="transmembrane region" description="Helical" evidence="5">
    <location>
        <begin position="238"/>
        <end position="255"/>
    </location>
</feature>
<reference evidence="7 8" key="1">
    <citation type="submission" date="2020-03" db="EMBL/GenBank/DDBJ databases">
        <title>Whole genome shotgun sequence of Phytohabitans suffuscus NBRC 105367.</title>
        <authorList>
            <person name="Komaki H."/>
            <person name="Tamura T."/>
        </authorList>
    </citation>
    <scope>NUCLEOTIDE SEQUENCE [LARGE SCALE GENOMIC DNA]</scope>
    <source>
        <strain evidence="7 8">NBRC 105367</strain>
    </source>
</reference>
<dbReference type="PANTHER" id="PTHR23537:SF1">
    <property type="entry name" value="SUGAR TRANSPORTER"/>
    <property type="match status" value="1"/>
</dbReference>
<dbReference type="KEGG" id="psuu:Psuf_001160"/>
<keyword evidence="8" id="KW-1185">Reference proteome</keyword>
<dbReference type="PANTHER" id="PTHR23537">
    <property type="match status" value="1"/>
</dbReference>
<feature type="transmembrane region" description="Helical" evidence="5">
    <location>
        <begin position="122"/>
        <end position="143"/>
    </location>
</feature>
<dbReference type="InterPro" id="IPR020846">
    <property type="entry name" value="MFS_dom"/>
</dbReference>
<feature type="transmembrane region" description="Helical" evidence="5">
    <location>
        <begin position="155"/>
        <end position="175"/>
    </location>
</feature>
<feature type="transmembrane region" description="Helical" evidence="5">
    <location>
        <begin position="267"/>
        <end position="284"/>
    </location>
</feature>
<evidence type="ECO:0000256" key="4">
    <source>
        <dbReference type="ARBA" id="ARBA00023136"/>
    </source>
</evidence>
<evidence type="ECO:0000313" key="8">
    <source>
        <dbReference type="Proteomes" id="UP000503011"/>
    </source>
</evidence>
<feature type="transmembrane region" description="Helical" evidence="5">
    <location>
        <begin position="64"/>
        <end position="82"/>
    </location>
</feature>
<evidence type="ECO:0000313" key="7">
    <source>
        <dbReference type="EMBL" id="BCB82803.1"/>
    </source>
</evidence>
<proteinExistence type="predicted"/>
<dbReference type="Pfam" id="PF06779">
    <property type="entry name" value="MFS_4"/>
    <property type="match status" value="1"/>
</dbReference>
<keyword evidence="3 5" id="KW-1133">Transmembrane helix</keyword>
<evidence type="ECO:0000256" key="3">
    <source>
        <dbReference type="ARBA" id="ARBA00022989"/>
    </source>
</evidence>
<name>A0A6F8Y9U9_9ACTN</name>
<comment type="subcellular location">
    <subcellularLocation>
        <location evidence="1">Cell membrane</location>
        <topology evidence="1">Multi-pass membrane protein</topology>
    </subcellularLocation>
</comment>
<dbReference type="SUPFAM" id="SSF103473">
    <property type="entry name" value="MFS general substrate transporter"/>
    <property type="match status" value="1"/>
</dbReference>
<dbReference type="PROSITE" id="PS00216">
    <property type="entry name" value="SUGAR_TRANSPORT_1"/>
    <property type="match status" value="1"/>
</dbReference>
<dbReference type="InterPro" id="IPR005829">
    <property type="entry name" value="Sugar_transporter_CS"/>
</dbReference>
<organism evidence="7 8">
    <name type="scientific">Phytohabitans suffuscus</name>
    <dbReference type="NCBI Taxonomy" id="624315"/>
    <lineage>
        <taxon>Bacteria</taxon>
        <taxon>Bacillati</taxon>
        <taxon>Actinomycetota</taxon>
        <taxon>Actinomycetes</taxon>
        <taxon>Micromonosporales</taxon>
        <taxon>Micromonosporaceae</taxon>
    </lineage>
</organism>
<keyword evidence="4 5" id="KW-0472">Membrane</keyword>
<dbReference type="AlphaFoldDB" id="A0A6F8Y9U9"/>
<evidence type="ECO:0000256" key="2">
    <source>
        <dbReference type="ARBA" id="ARBA00022692"/>
    </source>
</evidence>
<dbReference type="InterPro" id="IPR036259">
    <property type="entry name" value="MFS_trans_sf"/>
</dbReference>
<feature type="transmembrane region" description="Helical" evidence="5">
    <location>
        <begin position="196"/>
        <end position="218"/>
    </location>
</feature>
<reference evidence="7 8" key="2">
    <citation type="submission" date="2020-03" db="EMBL/GenBank/DDBJ databases">
        <authorList>
            <person name="Ichikawa N."/>
            <person name="Kimura A."/>
            <person name="Kitahashi Y."/>
            <person name="Uohara A."/>
        </authorList>
    </citation>
    <scope>NUCLEOTIDE SEQUENCE [LARGE SCALE GENOMIC DNA]</scope>
    <source>
        <strain evidence="7 8">NBRC 105367</strain>
    </source>
</reference>
<protein>
    <submittedName>
        <fullName evidence="7">MFS transporter</fullName>
    </submittedName>
</protein>
<evidence type="ECO:0000256" key="1">
    <source>
        <dbReference type="ARBA" id="ARBA00004651"/>
    </source>
</evidence>
<dbReference type="EMBL" id="AP022871">
    <property type="protein sequence ID" value="BCB82803.1"/>
    <property type="molecule type" value="Genomic_DNA"/>
</dbReference>
<feature type="transmembrane region" description="Helical" evidence="5">
    <location>
        <begin position="353"/>
        <end position="372"/>
    </location>
</feature>
<accession>A0A6F8Y9U9</accession>
<dbReference type="PROSITE" id="PS50850">
    <property type="entry name" value="MFS"/>
    <property type="match status" value="1"/>
</dbReference>
<feature type="transmembrane region" description="Helical" evidence="5">
    <location>
        <begin position="28"/>
        <end position="52"/>
    </location>
</feature>
<feature type="transmembrane region" description="Helical" evidence="5">
    <location>
        <begin position="290"/>
        <end position="313"/>
    </location>
</feature>